<sequence length="221" mass="25734">MSLSISYDSDSQAKVLENEIRKLKMELLKQELDDKLLTLKTYLENKKLNETLATTAEALTDTEDTDRTYLGNVLFAKVAGNIQVWQLVLIVLFAWLLLLLSIGYIRRFAIYKRNQYKKELLIKLKRQENAKKNIDLNNSLISEKKLETRNHNQMLYSNPSFYDNMDSNNMPFRREFLLYSINENEQVTNKSFNIIRNKKSNNLASAANLSKSDPNLTGLKR</sequence>
<evidence type="ECO:0000313" key="4">
    <source>
        <dbReference type="Proteomes" id="UP000663879"/>
    </source>
</evidence>
<organism evidence="3 4">
    <name type="scientific">Brachionus calyciflorus</name>
    <dbReference type="NCBI Taxonomy" id="104777"/>
    <lineage>
        <taxon>Eukaryota</taxon>
        <taxon>Metazoa</taxon>
        <taxon>Spiralia</taxon>
        <taxon>Gnathifera</taxon>
        <taxon>Rotifera</taxon>
        <taxon>Eurotatoria</taxon>
        <taxon>Monogononta</taxon>
        <taxon>Pseudotrocha</taxon>
        <taxon>Ploima</taxon>
        <taxon>Brachionidae</taxon>
        <taxon>Brachionus</taxon>
    </lineage>
</organism>
<dbReference type="Proteomes" id="UP000663879">
    <property type="component" value="Unassembled WGS sequence"/>
</dbReference>
<proteinExistence type="predicted"/>
<name>A0A813S830_9BILA</name>
<evidence type="ECO:0000313" key="3">
    <source>
        <dbReference type="EMBL" id="CAF0796481.1"/>
    </source>
</evidence>
<dbReference type="AlphaFoldDB" id="A0A813S830"/>
<keyword evidence="4" id="KW-1185">Reference proteome</keyword>
<feature type="coiled-coil region" evidence="1">
    <location>
        <begin position="13"/>
        <end position="45"/>
    </location>
</feature>
<dbReference type="EMBL" id="CAJNOC010000725">
    <property type="protein sequence ID" value="CAF0796481.1"/>
    <property type="molecule type" value="Genomic_DNA"/>
</dbReference>
<keyword evidence="2" id="KW-0812">Transmembrane</keyword>
<gene>
    <name evidence="3" type="ORF">OXX778_LOCUS6239</name>
</gene>
<reference evidence="3" key="1">
    <citation type="submission" date="2021-02" db="EMBL/GenBank/DDBJ databases">
        <authorList>
            <person name="Nowell W R."/>
        </authorList>
    </citation>
    <scope>NUCLEOTIDE SEQUENCE</scope>
    <source>
        <strain evidence="3">Ploen Becks lab</strain>
    </source>
</reference>
<comment type="caution">
    <text evidence="3">The sequence shown here is derived from an EMBL/GenBank/DDBJ whole genome shotgun (WGS) entry which is preliminary data.</text>
</comment>
<keyword evidence="1" id="KW-0175">Coiled coil</keyword>
<feature type="transmembrane region" description="Helical" evidence="2">
    <location>
        <begin position="84"/>
        <end position="105"/>
    </location>
</feature>
<keyword evidence="2" id="KW-1133">Transmembrane helix</keyword>
<keyword evidence="2" id="KW-0472">Membrane</keyword>
<dbReference type="OrthoDB" id="10648307at2759"/>
<accession>A0A813S830</accession>
<protein>
    <submittedName>
        <fullName evidence="3">Uncharacterized protein</fullName>
    </submittedName>
</protein>
<evidence type="ECO:0000256" key="1">
    <source>
        <dbReference type="SAM" id="Coils"/>
    </source>
</evidence>
<evidence type="ECO:0000256" key="2">
    <source>
        <dbReference type="SAM" id="Phobius"/>
    </source>
</evidence>